<keyword evidence="2" id="KW-1185">Reference proteome</keyword>
<reference evidence="1 2" key="1">
    <citation type="journal article" date="2019" name="Nat. Ecol. Evol.">
        <title>Megaphylogeny resolves global patterns of mushroom evolution.</title>
        <authorList>
            <person name="Varga T."/>
            <person name="Krizsan K."/>
            <person name="Foldi C."/>
            <person name="Dima B."/>
            <person name="Sanchez-Garcia M."/>
            <person name="Sanchez-Ramirez S."/>
            <person name="Szollosi G.J."/>
            <person name="Szarkandi J.G."/>
            <person name="Papp V."/>
            <person name="Albert L."/>
            <person name="Andreopoulos W."/>
            <person name="Angelini C."/>
            <person name="Antonin V."/>
            <person name="Barry K.W."/>
            <person name="Bougher N.L."/>
            <person name="Buchanan P."/>
            <person name="Buyck B."/>
            <person name="Bense V."/>
            <person name="Catcheside P."/>
            <person name="Chovatia M."/>
            <person name="Cooper J."/>
            <person name="Damon W."/>
            <person name="Desjardin D."/>
            <person name="Finy P."/>
            <person name="Geml J."/>
            <person name="Haridas S."/>
            <person name="Hughes K."/>
            <person name="Justo A."/>
            <person name="Karasinski D."/>
            <person name="Kautmanova I."/>
            <person name="Kiss B."/>
            <person name="Kocsube S."/>
            <person name="Kotiranta H."/>
            <person name="LaButti K.M."/>
            <person name="Lechner B.E."/>
            <person name="Liimatainen K."/>
            <person name="Lipzen A."/>
            <person name="Lukacs Z."/>
            <person name="Mihaltcheva S."/>
            <person name="Morgado L.N."/>
            <person name="Niskanen T."/>
            <person name="Noordeloos M.E."/>
            <person name="Ohm R.A."/>
            <person name="Ortiz-Santana B."/>
            <person name="Ovrebo C."/>
            <person name="Racz N."/>
            <person name="Riley R."/>
            <person name="Savchenko A."/>
            <person name="Shiryaev A."/>
            <person name="Soop K."/>
            <person name="Spirin V."/>
            <person name="Szebenyi C."/>
            <person name="Tomsovsky M."/>
            <person name="Tulloss R.E."/>
            <person name="Uehling J."/>
            <person name="Grigoriev I.V."/>
            <person name="Vagvolgyi C."/>
            <person name="Papp T."/>
            <person name="Martin F.M."/>
            <person name="Miettinen O."/>
            <person name="Hibbett D.S."/>
            <person name="Nagy L.G."/>
        </authorList>
    </citation>
    <scope>NUCLEOTIDE SEQUENCE [LARGE SCALE GENOMIC DNA]</scope>
    <source>
        <strain evidence="1 2">FP101781</strain>
    </source>
</reference>
<accession>A0A4Y7SX70</accession>
<sequence length="528" mass="58445">MGQRHQLFLVARVQAAPGGPDQYRCVAAFHHQWCYGKLPLHCVRRLKHLAATKANTALIQRDLDGYREGVQKSRRVPCPYISFLAGTAFSIDIEGEGPWKYFSDIHYQSATMGSTDGDNNNGITVVDITNPVDLAYCFVSIGGDMEAEGYAEVPNRVPLTATQYLRAYYPESLDPLASQSEQEAEEVDQKAIDDLDDIRLLTLDVLAAVWPHEYRPEVDSDERSTVLREAATDCEDPKPSTSIDPSVARAATGDVTMDLSKRCLSSAEIFATLKEAGPFSRLDISHNPAVDKAVLTQLFQEHRFEWVNIDGCSISNEDIVDLLKSQPSLFRGVEAIIHPVFLSANSLRDEGNSKGMPVAFSLLYKATFRTSRCVLPFFGVDQLVQNLLDVARALMVLEVIGNTPSSRNMLSLFAASYRSGRPWATRDIQSIPLQTTSGDLTEGYTLVVLPQRMLNPIPSPRGGMLFQYGIIPPGGERKFIDVATFLDCLKEDGWPERKDEKAVEQVIKAYNEGGSLLADFQDVTNALN</sequence>
<dbReference type="AlphaFoldDB" id="A0A4Y7SX70"/>
<organism evidence="1 2">
    <name type="scientific">Coprinellus micaceus</name>
    <name type="common">Glistening ink-cap mushroom</name>
    <name type="synonym">Coprinus micaceus</name>
    <dbReference type="NCBI Taxonomy" id="71717"/>
    <lineage>
        <taxon>Eukaryota</taxon>
        <taxon>Fungi</taxon>
        <taxon>Dikarya</taxon>
        <taxon>Basidiomycota</taxon>
        <taxon>Agaricomycotina</taxon>
        <taxon>Agaricomycetes</taxon>
        <taxon>Agaricomycetidae</taxon>
        <taxon>Agaricales</taxon>
        <taxon>Agaricineae</taxon>
        <taxon>Psathyrellaceae</taxon>
        <taxon>Coprinellus</taxon>
    </lineage>
</organism>
<dbReference type="STRING" id="71717.A0A4Y7SX70"/>
<evidence type="ECO:0000313" key="2">
    <source>
        <dbReference type="Proteomes" id="UP000298030"/>
    </source>
</evidence>
<protein>
    <recommendedName>
        <fullName evidence="3">RNI-like protein</fullName>
    </recommendedName>
</protein>
<dbReference type="Proteomes" id="UP000298030">
    <property type="component" value="Unassembled WGS sequence"/>
</dbReference>
<name>A0A4Y7SX70_COPMI</name>
<proteinExistence type="predicted"/>
<comment type="caution">
    <text evidence="1">The sequence shown here is derived from an EMBL/GenBank/DDBJ whole genome shotgun (WGS) entry which is preliminary data.</text>
</comment>
<dbReference type="EMBL" id="QPFP01000048">
    <property type="protein sequence ID" value="TEB26455.1"/>
    <property type="molecule type" value="Genomic_DNA"/>
</dbReference>
<evidence type="ECO:0008006" key="3">
    <source>
        <dbReference type="Google" id="ProtNLM"/>
    </source>
</evidence>
<dbReference type="OrthoDB" id="3515175at2759"/>
<evidence type="ECO:0000313" key="1">
    <source>
        <dbReference type="EMBL" id="TEB26455.1"/>
    </source>
</evidence>
<gene>
    <name evidence="1" type="ORF">FA13DRAFT_1795638</name>
</gene>